<dbReference type="Pfam" id="PF00561">
    <property type="entry name" value="Abhydrolase_1"/>
    <property type="match status" value="1"/>
</dbReference>
<evidence type="ECO:0000313" key="3">
    <source>
        <dbReference type="Proteomes" id="UP000067448"/>
    </source>
</evidence>
<comment type="caution">
    <text evidence="2">The sequence shown here is derived from an EMBL/GenBank/DDBJ whole genome shotgun (WGS) entry which is preliminary data.</text>
</comment>
<dbReference type="GO" id="GO:0046464">
    <property type="term" value="P:acylglycerol catabolic process"/>
    <property type="evidence" value="ECO:0007669"/>
    <property type="project" value="TreeGrafter"/>
</dbReference>
<dbReference type="OrthoDB" id="4944883at2"/>
<name>A0A100JU79_STRSC</name>
<proteinExistence type="predicted"/>
<reference evidence="2 3" key="2">
    <citation type="journal article" date="2016" name="Genome Announc.">
        <title>Draft Genome Sequences of Streptomyces scabiei S58, Streptomyces turgidiscabies T45, and Streptomyces acidiscabies a10, the Pathogens of Potato Common Scab, Isolated in Japan.</title>
        <authorList>
            <person name="Tomihama T."/>
            <person name="Nishi Y."/>
            <person name="Sakai M."/>
            <person name="Ikenaga M."/>
            <person name="Okubo T."/>
            <person name="Ikeda S."/>
        </authorList>
    </citation>
    <scope>NUCLEOTIDE SEQUENCE [LARGE SCALE GENOMIC DNA]</scope>
    <source>
        <strain evidence="2 3">S58</strain>
    </source>
</reference>
<dbReference type="PANTHER" id="PTHR43798:SF5">
    <property type="entry name" value="MONOACYLGLYCEROL LIPASE ABHD6"/>
    <property type="match status" value="1"/>
</dbReference>
<reference evidence="3" key="1">
    <citation type="submission" date="2015-11" db="EMBL/GenBank/DDBJ databases">
        <authorList>
            <consortium name="Cross-ministerial Strategic Innovation Promotion Program (SIP) consortium"/>
            <person name="Tomihama T."/>
            <person name="Ikenaga M."/>
            <person name="Sakai M."/>
            <person name="Okubo T."/>
            <person name="Ikeda S."/>
        </authorList>
    </citation>
    <scope>NUCLEOTIDE SEQUENCE [LARGE SCALE GENOMIC DNA]</scope>
    <source>
        <strain evidence="3">S58</strain>
    </source>
</reference>
<dbReference type="Proteomes" id="UP000067448">
    <property type="component" value="Unassembled WGS sequence"/>
</dbReference>
<gene>
    <name evidence="2" type="primary">bioH</name>
    <name evidence="2" type="ORF">SsS58_06185</name>
</gene>
<dbReference type="EMBL" id="BCMM01000033">
    <property type="protein sequence ID" value="GAQ65770.1"/>
    <property type="molecule type" value="Genomic_DNA"/>
</dbReference>
<dbReference type="Gene3D" id="3.40.50.1820">
    <property type="entry name" value="alpha/beta hydrolase"/>
    <property type="match status" value="1"/>
</dbReference>
<dbReference type="PRINTS" id="PR00111">
    <property type="entry name" value="ABHYDROLASE"/>
</dbReference>
<evidence type="ECO:0000259" key="1">
    <source>
        <dbReference type="Pfam" id="PF00561"/>
    </source>
</evidence>
<dbReference type="InterPro" id="IPR000073">
    <property type="entry name" value="AB_hydrolase_1"/>
</dbReference>
<dbReference type="GO" id="GO:0047372">
    <property type="term" value="F:monoacylglycerol lipase activity"/>
    <property type="evidence" value="ECO:0007669"/>
    <property type="project" value="TreeGrafter"/>
</dbReference>
<feature type="domain" description="AB hydrolase-1" evidence="1">
    <location>
        <begin position="22"/>
        <end position="247"/>
    </location>
</feature>
<dbReference type="SUPFAM" id="SSF53474">
    <property type="entry name" value="alpha/beta-Hydrolases"/>
    <property type="match status" value="1"/>
</dbReference>
<organism evidence="2 3">
    <name type="scientific">Streptomyces scabiei</name>
    <dbReference type="NCBI Taxonomy" id="1930"/>
    <lineage>
        <taxon>Bacteria</taxon>
        <taxon>Bacillati</taxon>
        <taxon>Actinomycetota</taxon>
        <taxon>Actinomycetes</taxon>
        <taxon>Kitasatosporales</taxon>
        <taxon>Streptomycetaceae</taxon>
        <taxon>Streptomyces</taxon>
    </lineage>
</organism>
<dbReference type="PANTHER" id="PTHR43798">
    <property type="entry name" value="MONOACYLGLYCEROL LIPASE"/>
    <property type="match status" value="1"/>
</dbReference>
<dbReference type="InterPro" id="IPR029058">
    <property type="entry name" value="AB_hydrolase_fold"/>
</dbReference>
<keyword evidence="2" id="KW-0378">Hydrolase</keyword>
<dbReference type="EC" id="3.1.1.85" evidence="2"/>
<dbReference type="RefSeq" id="WP_059083099.1">
    <property type="nucleotide sequence ID" value="NZ_BCMM01000033.1"/>
</dbReference>
<sequence>MSPRHLTAPTYARTRLGSGPGLLLAHGAGSSLAGTYGPVLEALAARHTVVGIDYPGSGDTPRSTAPLSVDDLADQLVAAADAEGLDRFAVSGYSLGGPVAIRTATRHPERVTALVLTAAFPHRDNRLALASSIQSKIAASGDRELLAAFQLMVALGTQALESMPAEQLQQTLGYVAASTVDGSAEQTDLVGQVDVRDDLAGITVPTLVVSTTDDHLVSSNLHRRLAETIPGAQLAEIATGHLPMLERTEEWLQLITDFLDKHHA</sequence>
<evidence type="ECO:0000313" key="2">
    <source>
        <dbReference type="EMBL" id="GAQ65770.1"/>
    </source>
</evidence>
<dbReference type="GO" id="GO:0016020">
    <property type="term" value="C:membrane"/>
    <property type="evidence" value="ECO:0007669"/>
    <property type="project" value="TreeGrafter"/>
</dbReference>
<dbReference type="AlphaFoldDB" id="A0A100JU79"/>
<protein>
    <submittedName>
        <fullName evidence="2">Pimeloyl-[acyl-carrier protein] methyl ester</fullName>
        <ecNumber evidence="2">3.1.1.85</ecNumber>
    </submittedName>
</protein>
<dbReference type="InterPro" id="IPR050266">
    <property type="entry name" value="AB_hydrolase_sf"/>
</dbReference>
<reference evidence="3" key="3">
    <citation type="submission" date="2016-02" db="EMBL/GenBank/DDBJ databases">
        <title>Draft genome of pathogenic Streptomyces sp. in Japan.</title>
        <authorList>
            <person name="Tomihama T."/>
            <person name="Ikenaga M."/>
            <person name="Sakai M."/>
            <person name="Okubo T."/>
            <person name="Ikeda S."/>
        </authorList>
    </citation>
    <scope>NUCLEOTIDE SEQUENCE [LARGE SCALE GENOMIC DNA]</scope>
    <source>
        <strain evidence="3">S58</strain>
    </source>
</reference>
<accession>A0A100JU79</accession>
<dbReference type="GO" id="GO:0090499">
    <property type="term" value="F:pimelyl-[acyl-carrier protein] methyl ester esterase activity"/>
    <property type="evidence" value="ECO:0007669"/>
    <property type="project" value="UniProtKB-EC"/>
</dbReference>